<gene>
    <name evidence="3" type="ORF">B0T16DRAFT_398709</name>
</gene>
<keyword evidence="1" id="KW-1133">Transmembrane helix</keyword>
<comment type="caution">
    <text evidence="3">The sequence shown here is derived from an EMBL/GenBank/DDBJ whole genome shotgun (WGS) entry which is preliminary data.</text>
</comment>
<sequence>MALPVQWTLGVLKSLLPEPVLALLEEHILDPASPFQQLLRQVSAVLTPVAAQMYAVIAPLLDRATQAIAGSPDAVILIFLLAFIVFVVQLLAYLQRIMLFWTRLAFRMLFWSVILALGAVMWQRGLEQSARDAAVLGRQALGFGTMLQEVFMREYRKYDDMEKERRMASAGRRRF</sequence>
<accession>A0AA40D0U8</accession>
<evidence type="ECO:0000313" key="4">
    <source>
        <dbReference type="Proteomes" id="UP001174936"/>
    </source>
</evidence>
<keyword evidence="1" id="KW-0812">Transmembrane</keyword>
<dbReference type="Proteomes" id="UP001174936">
    <property type="component" value="Unassembled WGS sequence"/>
</dbReference>
<dbReference type="InterPro" id="IPR024316">
    <property type="entry name" value="APQ12"/>
</dbReference>
<organism evidence="3 4">
    <name type="scientific">Cercophora newfieldiana</name>
    <dbReference type="NCBI Taxonomy" id="92897"/>
    <lineage>
        <taxon>Eukaryota</taxon>
        <taxon>Fungi</taxon>
        <taxon>Dikarya</taxon>
        <taxon>Ascomycota</taxon>
        <taxon>Pezizomycotina</taxon>
        <taxon>Sordariomycetes</taxon>
        <taxon>Sordariomycetidae</taxon>
        <taxon>Sordariales</taxon>
        <taxon>Lasiosphaeriaceae</taxon>
        <taxon>Cercophora</taxon>
    </lineage>
</organism>
<reference evidence="3" key="1">
    <citation type="submission" date="2023-06" db="EMBL/GenBank/DDBJ databases">
        <title>Genome-scale phylogeny and comparative genomics of the fungal order Sordariales.</title>
        <authorList>
            <consortium name="Lawrence Berkeley National Laboratory"/>
            <person name="Hensen N."/>
            <person name="Bonometti L."/>
            <person name="Westerberg I."/>
            <person name="Brannstrom I.O."/>
            <person name="Guillou S."/>
            <person name="Cros-Aarteil S."/>
            <person name="Calhoun S."/>
            <person name="Haridas S."/>
            <person name="Kuo A."/>
            <person name="Mondo S."/>
            <person name="Pangilinan J."/>
            <person name="Riley R."/>
            <person name="Labutti K."/>
            <person name="Andreopoulos B."/>
            <person name="Lipzen A."/>
            <person name="Chen C."/>
            <person name="Yanf M."/>
            <person name="Daum C."/>
            <person name="Ng V."/>
            <person name="Clum A."/>
            <person name="Steindorff A."/>
            <person name="Ohm R."/>
            <person name="Martin F."/>
            <person name="Silar P."/>
            <person name="Natvig D."/>
            <person name="Lalanne C."/>
            <person name="Gautier V."/>
            <person name="Ament-Velasquez S.L."/>
            <person name="Kruys A."/>
            <person name="Hutchinson M.I."/>
            <person name="Powell A.J."/>
            <person name="Barry K."/>
            <person name="Miller A.N."/>
            <person name="Grigoriev I.V."/>
            <person name="Debuchy R."/>
            <person name="Gladieux P."/>
            <person name="Thoren M.H."/>
            <person name="Johannesson H."/>
        </authorList>
    </citation>
    <scope>NUCLEOTIDE SEQUENCE</scope>
    <source>
        <strain evidence="3">SMH2532-1</strain>
    </source>
</reference>
<feature type="transmembrane region" description="Helical" evidence="1">
    <location>
        <begin position="100"/>
        <end position="122"/>
    </location>
</feature>
<feature type="transmembrane region" description="Helical" evidence="1">
    <location>
        <begin position="41"/>
        <end position="62"/>
    </location>
</feature>
<proteinExistence type="predicted"/>
<keyword evidence="1" id="KW-0472">Membrane</keyword>
<evidence type="ECO:0000313" key="3">
    <source>
        <dbReference type="EMBL" id="KAK0656149.1"/>
    </source>
</evidence>
<protein>
    <submittedName>
        <fullName evidence="3">Uncharacterized protein</fullName>
    </submittedName>
</protein>
<name>A0AA40D0U8_9PEZI</name>
<keyword evidence="2" id="KW-0732">Signal</keyword>
<dbReference type="Pfam" id="PF12716">
    <property type="entry name" value="Apq12"/>
    <property type="match status" value="1"/>
</dbReference>
<feature type="transmembrane region" description="Helical" evidence="1">
    <location>
        <begin position="74"/>
        <end position="94"/>
    </location>
</feature>
<evidence type="ECO:0000256" key="2">
    <source>
        <dbReference type="SAM" id="SignalP"/>
    </source>
</evidence>
<feature type="chain" id="PRO_5041273450" evidence="2">
    <location>
        <begin position="23"/>
        <end position="175"/>
    </location>
</feature>
<keyword evidence="4" id="KW-1185">Reference proteome</keyword>
<dbReference type="AlphaFoldDB" id="A0AA40D0U8"/>
<dbReference type="EMBL" id="JAULSV010000001">
    <property type="protein sequence ID" value="KAK0656149.1"/>
    <property type="molecule type" value="Genomic_DNA"/>
</dbReference>
<evidence type="ECO:0000256" key="1">
    <source>
        <dbReference type="SAM" id="Phobius"/>
    </source>
</evidence>
<feature type="signal peptide" evidence="2">
    <location>
        <begin position="1"/>
        <end position="22"/>
    </location>
</feature>